<keyword evidence="1" id="KW-0614">Plasmid</keyword>
<accession>A0ABY3QZT3</accession>
<protein>
    <submittedName>
        <fullName evidence="1">Uncharacterized protein</fullName>
    </submittedName>
</protein>
<proteinExistence type="predicted"/>
<evidence type="ECO:0000313" key="2">
    <source>
        <dbReference type="Proteomes" id="UP001430990"/>
    </source>
</evidence>
<geneLocation type="plasmid" evidence="1 2">
    <name>pCC829_1</name>
</geneLocation>
<evidence type="ECO:0000313" key="1">
    <source>
        <dbReference type="EMBL" id="UFW91536.1"/>
    </source>
</evidence>
<organism evidence="1 2">
    <name type="scientific">Bradyrhizobium barranii</name>
    <dbReference type="NCBI Taxonomy" id="2992140"/>
    <lineage>
        <taxon>Bacteria</taxon>
        <taxon>Pseudomonadati</taxon>
        <taxon>Pseudomonadota</taxon>
        <taxon>Alphaproteobacteria</taxon>
        <taxon>Hyphomicrobiales</taxon>
        <taxon>Nitrobacteraceae</taxon>
        <taxon>Bradyrhizobium</taxon>
    </lineage>
</organism>
<sequence length="136" mass="14814">MSRILISDVKAIDTRKARGGFFACHNTGVDRSYKDTMSDKLDFIRYLISTLAAASTKLLAATPANADTAGRLNQIVRTADDNVSDGHWARIAPLYEPLAPKLELAVMHVNADIIAGQKPAPDFHTYFALLAAEVQN</sequence>
<name>A0ABY3QZT3_9BRAD</name>
<gene>
    <name evidence="1" type="ORF">BjapCC829_46895</name>
</gene>
<keyword evidence="2" id="KW-1185">Reference proteome</keyword>
<dbReference type="Proteomes" id="UP001430990">
    <property type="component" value="Plasmid pCC829_1"/>
</dbReference>
<dbReference type="EMBL" id="CP088101">
    <property type="protein sequence ID" value="UFW91536.1"/>
    <property type="molecule type" value="Genomic_DNA"/>
</dbReference>
<dbReference type="RefSeq" id="WP_231145568.1">
    <property type="nucleotide sequence ID" value="NZ_CP088101.1"/>
</dbReference>
<reference evidence="1" key="1">
    <citation type="submission" date="2021-11" db="EMBL/GenBank/DDBJ databases">
        <title>Australian commercial rhizobial inoculants.</title>
        <authorList>
            <person name="Kohlmeier M.G."/>
            <person name="O'Hara G.W."/>
            <person name="Colombi E."/>
            <person name="Ramsay J.P."/>
            <person name="Terpolilli J."/>
        </authorList>
    </citation>
    <scope>NUCLEOTIDE SEQUENCE</scope>
    <source>
        <strain evidence="1">CC829</strain>
        <plasmid evidence="1">pCC829_1</plasmid>
    </source>
</reference>